<feature type="signal peptide" evidence="1">
    <location>
        <begin position="1"/>
        <end position="17"/>
    </location>
</feature>
<accession>A0AAN6GYB0</accession>
<name>A0AAN6GYB0_9BASI</name>
<keyword evidence="1" id="KW-0732">Signal</keyword>
<gene>
    <name evidence="2" type="ORF">OC846_000350</name>
</gene>
<dbReference type="Proteomes" id="UP001176517">
    <property type="component" value="Unassembled WGS sequence"/>
</dbReference>
<feature type="chain" id="PRO_5042820363" evidence="1">
    <location>
        <begin position="18"/>
        <end position="215"/>
    </location>
</feature>
<dbReference type="EMBL" id="JAPDMZ010000004">
    <property type="protein sequence ID" value="KAK0557562.1"/>
    <property type="molecule type" value="Genomic_DNA"/>
</dbReference>
<evidence type="ECO:0000313" key="3">
    <source>
        <dbReference type="Proteomes" id="UP001176517"/>
    </source>
</evidence>
<comment type="caution">
    <text evidence="2">The sequence shown here is derived from an EMBL/GenBank/DDBJ whole genome shotgun (WGS) entry which is preliminary data.</text>
</comment>
<reference evidence="2" key="1">
    <citation type="journal article" date="2023" name="PhytoFront">
        <title>Draft Genome Resources of Seven Strains of Tilletia horrida, Causal Agent of Kernel Smut of Rice.</title>
        <authorList>
            <person name="Khanal S."/>
            <person name="Antony Babu S."/>
            <person name="Zhou X.G."/>
        </authorList>
    </citation>
    <scope>NUCLEOTIDE SEQUENCE</scope>
    <source>
        <strain evidence="2">TX6</strain>
    </source>
</reference>
<keyword evidence="3" id="KW-1185">Reference proteome</keyword>
<evidence type="ECO:0000313" key="2">
    <source>
        <dbReference type="EMBL" id="KAK0557562.1"/>
    </source>
</evidence>
<sequence>MIFNVLALPTLALLVSAASLTPRAASYINPKTYGGSSLGYFANSTNGEPLNVIVTGIPSLANFSSWYKAIGFGKECLGLHSGGAMQAFIDSRGAFDQQGEIRFAYGENPDGEGSCFESLAGGNHFRYWQQQKTNAWFLAASHEENLFEHHTIEPNGYNIGRDEIVKSATKPSTYKGMHFNATVKYVTGLLPTGSQGINHGIAIDGKTAVLRVTVS</sequence>
<organism evidence="2 3">
    <name type="scientific">Tilletia horrida</name>
    <dbReference type="NCBI Taxonomy" id="155126"/>
    <lineage>
        <taxon>Eukaryota</taxon>
        <taxon>Fungi</taxon>
        <taxon>Dikarya</taxon>
        <taxon>Basidiomycota</taxon>
        <taxon>Ustilaginomycotina</taxon>
        <taxon>Exobasidiomycetes</taxon>
        <taxon>Tilletiales</taxon>
        <taxon>Tilletiaceae</taxon>
        <taxon>Tilletia</taxon>
    </lineage>
</organism>
<evidence type="ECO:0000256" key="1">
    <source>
        <dbReference type="SAM" id="SignalP"/>
    </source>
</evidence>
<dbReference type="AlphaFoldDB" id="A0AAN6GYB0"/>
<protein>
    <submittedName>
        <fullName evidence="2">Uncharacterized protein</fullName>
    </submittedName>
</protein>
<proteinExistence type="predicted"/>